<dbReference type="AlphaFoldDB" id="A0A6N9I2S2"/>
<dbReference type="EMBL" id="WEZQ01000005">
    <property type="protein sequence ID" value="MYV16653.1"/>
    <property type="molecule type" value="Genomic_DNA"/>
</dbReference>
<accession>A0A6N9I2S2</accession>
<protein>
    <submittedName>
        <fullName evidence="2">Uncharacterized protein</fullName>
    </submittedName>
</protein>
<feature type="transmembrane region" description="Helical" evidence="1">
    <location>
        <begin position="6"/>
        <end position="27"/>
    </location>
</feature>
<reference evidence="2 3" key="1">
    <citation type="journal article" date="2019" name="Appl. Environ. Microbiol.">
        <title>Genetic determinants of hydroxycinnamic acid metabolism in heterofermentative lactobacilli.</title>
        <authorList>
            <person name="Gaur G."/>
            <person name="Oh J.H."/>
            <person name="Filannino P."/>
            <person name="Gobbetti M."/>
            <person name="van Pijkeren J.P."/>
            <person name="Ganzle M.G."/>
        </authorList>
    </citation>
    <scope>NUCLEOTIDE SEQUENCE [LARGE SCALE GENOMIC DNA]</scope>
    <source>
        <strain evidence="2 3">C5</strain>
    </source>
</reference>
<organism evidence="2 3">
    <name type="scientific">Furfurilactobacillus milii</name>
    <dbReference type="NCBI Taxonomy" id="2888272"/>
    <lineage>
        <taxon>Bacteria</taxon>
        <taxon>Bacillati</taxon>
        <taxon>Bacillota</taxon>
        <taxon>Bacilli</taxon>
        <taxon>Lactobacillales</taxon>
        <taxon>Lactobacillaceae</taxon>
        <taxon>Furfurilactobacillus</taxon>
    </lineage>
</organism>
<gene>
    <name evidence="2" type="ORF">GB993_03880</name>
</gene>
<comment type="caution">
    <text evidence="2">The sequence shown here is derived from an EMBL/GenBank/DDBJ whole genome shotgun (WGS) entry which is preliminary data.</text>
</comment>
<dbReference type="Proteomes" id="UP000449209">
    <property type="component" value="Unassembled WGS sequence"/>
</dbReference>
<proteinExistence type="predicted"/>
<keyword evidence="1" id="KW-0812">Transmembrane</keyword>
<evidence type="ECO:0000313" key="2">
    <source>
        <dbReference type="EMBL" id="MYV16653.1"/>
    </source>
</evidence>
<evidence type="ECO:0000313" key="3">
    <source>
        <dbReference type="Proteomes" id="UP000449209"/>
    </source>
</evidence>
<keyword evidence="1" id="KW-1133">Transmembrane helix</keyword>
<keyword evidence="1" id="KW-0472">Membrane</keyword>
<evidence type="ECO:0000256" key="1">
    <source>
        <dbReference type="SAM" id="Phobius"/>
    </source>
</evidence>
<sequence>MKTKKISIVIIVVIAVATVGMGIYNAISKGLNATYTNIRGVQRAASGLGTQKTTIILDGFNYTEKIENKFKSPVTKQITSRQYHAYHGTFTTSKDASGTTIKFKGRMSDESKTAVISNDGEKMLTQYGLKLNQQK</sequence>
<dbReference type="RefSeq" id="WP_161003167.1">
    <property type="nucleotide sequence ID" value="NZ_WEZQ01000005.1"/>
</dbReference>
<name>A0A6N9I2S2_9LACO</name>